<evidence type="ECO:0000256" key="1">
    <source>
        <dbReference type="ARBA" id="ARBA00004123"/>
    </source>
</evidence>
<dbReference type="OrthoDB" id="332390at2759"/>
<dbReference type="GO" id="GO:0005634">
    <property type="term" value="C:nucleus"/>
    <property type="evidence" value="ECO:0007669"/>
    <property type="project" value="UniProtKB-SubCell"/>
</dbReference>
<evidence type="ECO:0008006" key="13">
    <source>
        <dbReference type="Google" id="ProtNLM"/>
    </source>
</evidence>
<evidence type="ECO:0000259" key="7">
    <source>
        <dbReference type="PROSITE" id="PS51136"/>
    </source>
</evidence>
<dbReference type="InterPro" id="IPR018501">
    <property type="entry name" value="DDT_dom"/>
</dbReference>
<dbReference type="EMBL" id="CACSHJ010000096">
    <property type="protein sequence ID" value="CAA0401503.1"/>
    <property type="molecule type" value="Genomic_DNA"/>
</dbReference>
<feature type="domain" description="WAC" evidence="7">
    <location>
        <begin position="22"/>
        <end position="128"/>
    </location>
</feature>
<evidence type="ECO:0000256" key="4">
    <source>
        <dbReference type="PROSITE-ProRule" id="PRU00475"/>
    </source>
</evidence>
<dbReference type="PROSITE" id="PS51136">
    <property type="entry name" value="WAC"/>
    <property type="match status" value="1"/>
</dbReference>
<evidence type="ECO:0000313" key="12">
    <source>
        <dbReference type="Proteomes" id="UP000434276"/>
    </source>
</evidence>
<evidence type="ECO:0000256" key="3">
    <source>
        <dbReference type="ARBA" id="ARBA00023242"/>
    </source>
</evidence>
<name>A0A384LG90_ARATH</name>
<feature type="region of interest" description="Disordered" evidence="5">
    <location>
        <begin position="226"/>
        <end position="263"/>
    </location>
</feature>
<feature type="compositionally biased region" description="Basic and acidic residues" evidence="5">
    <location>
        <begin position="562"/>
        <end position="589"/>
    </location>
</feature>
<dbReference type="InterPro" id="IPR013136">
    <property type="entry name" value="WSTF_Acf1_Cbp146"/>
</dbReference>
<feature type="compositionally biased region" description="Polar residues" evidence="5">
    <location>
        <begin position="502"/>
        <end position="517"/>
    </location>
</feature>
<dbReference type="GeneID" id="830764"/>
<evidence type="ECO:0000259" key="6">
    <source>
        <dbReference type="PROSITE" id="PS50827"/>
    </source>
</evidence>
<dbReference type="Proteomes" id="UP000434276">
    <property type="component" value="Unassembled WGS sequence"/>
</dbReference>
<evidence type="ECO:0000313" key="11">
    <source>
        <dbReference type="Proteomes" id="UP000078284"/>
    </source>
</evidence>
<feature type="domain" description="DDT" evidence="6">
    <location>
        <begin position="297"/>
        <end position="358"/>
    </location>
</feature>
<feature type="region of interest" description="Disordered" evidence="5">
    <location>
        <begin position="536"/>
        <end position="589"/>
    </location>
</feature>
<dbReference type="PANTHER" id="PTHR15546">
    <property type="entry name" value="BROMODOMAIN ADJACENT TO ZINC FINGER DOMAIN, 2A"/>
    <property type="match status" value="1"/>
</dbReference>
<dbReference type="ExpressionAtlas" id="A0A384LG90">
    <property type="expression patterns" value="baseline and differential"/>
</dbReference>
<dbReference type="Araport" id="AT5G08630"/>
<protein>
    <recommendedName>
        <fullName evidence="13">DDT domain-containing protein</fullName>
    </recommendedName>
</protein>
<evidence type="ECO:0000313" key="8">
    <source>
        <dbReference type="Araport" id="AT5G08630"/>
    </source>
</evidence>
<feature type="region of interest" description="Disordered" evidence="5">
    <location>
        <begin position="457"/>
        <end position="521"/>
    </location>
</feature>
<dbReference type="GO" id="GO:0000785">
    <property type="term" value="C:chromatin"/>
    <property type="evidence" value="ECO:0007669"/>
    <property type="project" value="UniProtKB-ARBA"/>
</dbReference>
<dbReference type="Pfam" id="PF15612">
    <property type="entry name" value="WHIM1"/>
    <property type="match status" value="1"/>
</dbReference>
<evidence type="ECO:0000256" key="5">
    <source>
        <dbReference type="SAM" id="MobiDB-lite"/>
    </source>
</evidence>
<sequence length="723" mass="84399">MPLLKKKSHKLLEPPKNLEPQELVYQVRLTNEIFRDYQLYLKRLNLYRNRVWTCKSTGKTSLSYEEALDSEKLAGKKVQTLPRELVAPALRIIQFSTLSLKDLADKIATELQDCFFPGAELYGERDGELHPCKILRIVSDGDSKPQYEVGFLDKNKEVDDNTVLFGEDLSWKKFPFSRNFLKSFIRDSTCHSIPWVVNDYLAKAHEITRKIPKELQNKYVFQNGELVQQRKQEDKTGRENRKRKRAENGKHVAEETDREVNGSEEEAINYPIEDLLLPPDPDVTQRPSPSRDFSVPMDCVGDLLMVWDFCTSFGRQLHLWRFSLEDFENAVCHKESNLVLIMEVHASLFRFLINERGDSFKALQRRSRKSKITLITWAEYLCDFLESVNTPDLCFDVGTIKRGHYGLLDPNVKLKILRELVNHITETGMFKGEIDELVEQRHALGAARREEALAEARQIREEKERSKTGEEANGVLDNNRLEKKKNSAQVLESSEDSKKNESTAGGSKMENGSVSSENIEKSEKRLIGNVYLRKHKRQMTDTKIEPKEEEEDEKAEEDEEEKGFSVKKQEVKSASEDEKGTFERRGPEQRRQYYEREMEKIVIRTNPLGKDRDYNRYWWFRSNGRIFVENSDSEEWGYYTAKEELDALMGSLNRKGERELSLYTQLEIFYDRICSTLQKRTKDIAHNIEMEEAVVRRSTRVRAPLHENPASAFLRYVNKWKED</sequence>
<gene>
    <name evidence="8" type="ordered locus">At5g08630</name>
    <name evidence="10" type="ordered locus">AXX17_At5g08550</name>
    <name evidence="9" type="ORF">C24_LOCUS21585</name>
</gene>
<dbReference type="Pfam" id="PF02791">
    <property type="entry name" value="DDT"/>
    <property type="match status" value="1"/>
</dbReference>
<dbReference type="AlphaFoldDB" id="A0A384LG90"/>
<feature type="compositionally biased region" description="Basic and acidic residues" evidence="5">
    <location>
        <begin position="228"/>
        <end position="239"/>
    </location>
</feature>
<keyword evidence="2" id="KW-0175">Coiled coil</keyword>
<dbReference type="EMBL" id="LUHQ01000005">
    <property type="protein sequence ID" value="OAO94032.1"/>
    <property type="molecule type" value="Genomic_DNA"/>
</dbReference>
<dbReference type="PANTHER" id="PTHR15546:SF2">
    <property type="entry name" value="DDT DOMAIN-CONTAINING PROTEIN DDB_G0282237"/>
    <property type="match status" value="1"/>
</dbReference>
<proteinExistence type="predicted"/>
<dbReference type="OMA" id="YANKMGE"/>
<keyword evidence="3 4" id="KW-0539">Nucleus</keyword>
<dbReference type="PROSITE" id="PS50827">
    <property type="entry name" value="DDT"/>
    <property type="match status" value="1"/>
</dbReference>
<feature type="compositionally biased region" description="Acidic residues" evidence="5">
    <location>
        <begin position="547"/>
        <end position="561"/>
    </location>
</feature>
<evidence type="ECO:0000313" key="10">
    <source>
        <dbReference type="EMBL" id="OAO94032.1"/>
    </source>
</evidence>
<evidence type="ECO:0000313" key="9">
    <source>
        <dbReference type="EMBL" id="CAA0401503.1"/>
    </source>
</evidence>
<feature type="compositionally biased region" description="Basic and acidic residues" evidence="5">
    <location>
        <begin position="246"/>
        <end position="261"/>
    </location>
</feature>
<reference evidence="11" key="1">
    <citation type="journal article" date="2016" name="Proc. Natl. Acad. Sci. U.S.A.">
        <title>Chromosome-level assembly of Arabidopsis thaliana Ler reveals the extent of translocation and inversion polymorphisms.</title>
        <authorList>
            <person name="Zapata L."/>
            <person name="Ding J."/>
            <person name="Willing E.M."/>
            <person name="Hartwig B."/>
            <person name="Bezdan D."/>
            <person name="Jiao W.B."/>
            <person name="Patel V."/>
            <person name="Velikkakam James G."/>
            <person name="Koornneef M."/>
            <person name="Ossowski S."/>
            <person name="Schneeberger K."/>
        </authorList>
    </citation>
    <scope>NUCLEOTIDE SEQUENCE [LARGE SCALE GENOMIC DNA]</scope>
    <source>
        <strain evidence="11">cv. Landsberg erecta</strain>
    </source>
</reference>
<dbReference type="KEGG" id="ath:AT5G08630"/>
<dbReference type="Proteomes" id="UP000078284">
    <property type="component" value="Chromosome 5"/>
</dbReference>
<reference evidence="10" key="2">
    <citation type="submission" date="2016-03" db="EMBL/GenBank/DDBJ databases">
        <title>Full-length assembly of Arabidopsis thaliana Ler reveals the complement of translocations and inversions.</title>
        <authorList>
            <person name="Zapata L."/>
            <person name="Schneeberger K."/>
            <person name="Ossowski S."/>
        </authorList>
    </citation>
    <scope>NUCLEOTIDE SEQUENCE [LARGE SCALE GENOMIC DNA]</scope>
    <source>
        <tissue evidence="10">Leaf</tissue>
    </source>
</reference>
<dbReference type="Pfam" id="PF15613">
    <property type="entry name" value="WSD"/>
    <property type="match status" value="1"/>
</dbReference>
<dbReference type="InterPro" id="IPR028942">
    <property type="entry name" value="WHIM1_dom"/>
</dbReference>
<dbReference type="SMART" id="SM00571">
    <property type="entry name" value="DDT"/>
    <property type="match status" value="1"/>
</dbReference>
<organism evidence="10 11">
    <name type="scientific">Arabidopsis thaliana</name>
    <name type="common">Mouse-ear cress</name>
    <dbReference type="NCBI Taxonomy" id="3702"/>
    <lineage>
        <taxon>Eukaryota</taxon>
        <taxon>Viridiplantae</taxon>
        <taxon>Streptophyta</taxon>
        <taxon>Embryophyta</taxon>
        <taxon>Tracheophyta</taxon>
        <taxon>Spermatophyta</taxon>
        <taxon>Magnoliopsida</taxon>
        <taxon>eudicotyledons</taxon>
        <taxon>Gunneridae</taxon>
        <taxon>Pentapetalae</taxon>
        <taxon>rosids</taxon>
        <taxon>malvids</taxon>
        <taxon>Brassicales</taxon>
        <taxon>Brassicaceae</taxon>
        <taxon>Camelineae</taxon>
        <taxon>Arabidopsis</taxon>
    </lineage>
</organism>
<dbReference type="InterPro" id="IPR053271">
    <property type="entry name" value="DDT_domain"/>
</dbReference>
<reference evidence="9 12" key="3">
    <citation type="submission" date="2019-12" db="EMBL/GenBank/DDBJ databases">
        <authorList>
            <person name="Jiao W.-B."/>
            <person name="Schneeberger K."/>
        </authorList>
    </citation>
    <scope>NUCLEOTIDE SEQUENCE [LARGE SCALE GENOMIC DNA]</scope>
    <source>
        <strain evidence="12">cv. C24</strain>
    </source>
</reference>
<comment type="subcellular location">
    <subcellularLocation>
        <location evidence="1 4">Nucleus</location>
    </subcellularLocation>
</comment>
<accession>A0A384LG90</accession>
<dbReference type="RefSeq" id="NP_196480.2">
    <property type="nucleotide sequence ID" value="NM_120950.5"/>
</dbReference>
<dbReference type="Pfam" id="PF10537">
    <property type="entry name" value="WAC_Acf1_DNA_bd"/>
    <property type="match status" value="1"/>
</dbReference>
<dbReference type="InterPro" id="IPR028941">
    <property type="entry name" value="WHIM2_dom"/>
</dbReference>
<feature type="compositionally biased region" description="Basic and acidic residues" evidence="5">
    <location>
        <begin position="457"/>
        <end position="470"/>
    </location>
</feature>
<evidence type="ECO:0000256" key="2">
    <source>
        <dbReference type="ARBA" id="ARBA00023054"/>
    </source>
</evidence>